<dbReference type="InterPro" id="IPR003673">
    <property type="entry name" value="CoA-Trfase_fam_III"/>
</dbReference>
<gene>
    <name evidence="1" type="ORF">EJK80_11580</name>
</gene>
<dbReference type="InterPro" id="IPR023606">
    <property type="entry name" value="CoA-Trfase_III_dom_1_sf"/>
</dbReference>
<evidence type="ECO:0000313" key="1">
    <source>
        <dbReference type="EMBL" id="TQE42581.1"/>
    </source>
</evidence>
<comment type="caution">
    <text evidence="1">The sequence shown here is derived from an EMBL/GenBank/DDBJ whole genome shotgun (WGS) entry which is preliminary data.</text>
</comment>
<reference evidence="1 2" key="1">
    <citation type="submission" date="2019-06" db="EMBL/GenBank/DDBJ databases">
        <title>Draft genome of C. phoceense Strain 272.</title>
        <authorList>
            <person name="Pacheco L.G.C."/>
            <person name="Barberis C.M."/>
            <person name="Almuzara M.N."/>
            <person name="Traglia G.M."/>
            <person name="Santos C.S."/>
            <person name="Rocha D.J.P.G."/>
            <person name="Aguiar E.R.G.R."/>
            <person name="Vay C.A."/>
        </authorList>
    </citation>
    <scope>NUCLEOTIDE SEQUENCE [LARGE SCALE GENOMIC DNA]</scope>
    <source>
        <strain evidence="1 2">272</strain>
    </source>
</reference>
<accession>A0A540R4B5</accession>
<keyword evidence="2" id="KW-1185">Reference proteome</keyword>
<dbReference type="Gene3D" id="3.40.50.10540">
    <property type="entry name" value="Crotonobetainyl-coa:carnitine coa-transferase, domain 1"/>
    <property type="match status" value="1"/>
</dbReference>
<dbReference type="GO" id="GO:0003824">
    <property type="term" value="F:catalytic activity"/>
    <property type="evidence" value="ECO:0007669"/>
    <property type="project" value="InterPro"/>
</dbReference>
<dbReference type="AlphaFoldDB" id="A0A540R4B5"/>
<dbReference type="SUPFAM" id="SSF89796">
    <property type="entry name" value="CoA-transferase family III (CaiB/BaiF)"/>
    <property type="match status" value="1"/>
</dbReference>
<evidence type="ECO:0000313" key="2">
    <source>
        <dbReference type="Proteomes" id="UP000318080"/>
    </source>
</evidence>
<dbReference type="Proteomes" id="UP000318080">
    <property type="component" value="Unassembled WGS sequence"/>
</dbReference>
<dbReference type="STRING" id="1686286.GCA_900092335_00057"/>
<protein>
    <submittedName>
        <fullName evidence="1">Uncharacterized protein</fullName>
    </submittedName>
</protein>
<sequence>MQPHNVTGFLVPVMTSCNAVNTMRLDGAVVSLFGADSGFVPTRDGWAYIQLSDAAPRLRPSPLKVLDLTRVLAGPSAGQFLAGFGADVPCIYPLTKLEIPAQCLATGHG</sequence>
<name>A0A540R4B5_9CORY</name>
<dbReference type="EMBL" id="VHIR01000022">
    <property type="protein sequence ID" value="TQE42581.1"/>
    <property type="molecule type" value="Genomic_DNA"/>
</dbReference>
<dbReference type="RefSeq" id="WP_066488974.1">
    <property type="nucleotide sequence ID" value="NZ_JADPQA010000001.1"/>
</dbReference>
<dbReference type="Pfam" id="PF02515">
    <property type="entry name" value="CoA_transf_3"/>
    <property type="match status" value="1"/>
</dbReference>
<organism evidence="1 2">
    <name type="scientific">Corynebacterium phoceense</name>
    <dbReference type="NCBI Taxonomy" id="1686286"/>
    <lineage>
        <taxon>Bacteria</taxon>
        <taxon>Bacillati</taxon>
        <taxon>Actinomycetota</taxon>
        <taxon>Actinomycetes</taxon>
        <taxon>Mycobacteriales</taxon>
        <taxon>Corynebacteriaceae</taxon>
        <taxon>Corynebacterium</taxon>
    </lineage>
</organism>
<proteinExistence type="predicted"/>